<evidence type="ECO:0000256" key="11">
    <source>
        <dbReference type="HAMAP-Rule" id="MF_00059"/>
    </source>
</evidence>
<evidence type="ECO:0000256" key="10">
    <source>
        <dbReference type="ARBA" id="ARBA00048552"/>
    </source>
</evidence>
<feature type="domain" description="DNA-directed RNA polymerase RpoA/D/Rpb3-type" evidence="12">
    <location>
        <begin position="32"/>
        <end position="247"/>
    </location>
</feature>
<keyword evidence="5 11" id="KW-0808">Transferase</keyword>
<dbReference type="SMART" id="SM00662">
    <property type="entry name" value="RPOLD"/>
    <property type="match status" value="1"/>
</dbReference>
<dbReference type="GO" id="GO:0003899">
    <property type="term" value="F:DNA-directed RNA polymerase activity"/>
    <property type="evidence" value="ECO:0007669"/>
    <property type="project" value="UniProtKB-UniRule"/>
</dbReference>
<evidence type="ECO:0000259" key="12">
    <source>
        <dbReference type="SMART" id="SM00662"/>
    </source>
</evidence>
<protein>
    <recommendedName>
        <fullName evidence="3 11">DNA-directed RNA polymerase subunit alpha</fullName>
        <shortName evidence="11">RNAP subunit alpha</shortName>
        <ecNumber evidence="2 11">2.7.7.6</ecNumber>
    </recommendedName>
    <alternativeName>
        <fullName evidence="9 11">RNA polymerase subunit alpha</fullName>
    </alternativeName>
    <alternativeName>
        <fullName evidence="8 11">Transcriptase subunit alpha</fullName>
    </alternativeName>
</protein>
<dbReference type="InterPro" id="IPR036603">
    <property type="entry name" value="RBP11-like"/>
</dbReference>
<keyword evidence="6 11" id="KW-0548">Nucleotidyltransferase</keyword>
<dbReference type="GO" id="GO:0005737">
    <property type="term" value="C:cytoplasm"/>
    <property type="evidence" value="ECO:0007669"/>
    <property type="project" value="UniProtKB-ARBA"/>
</dbReference>
<keyword evidence="4 11" id="KW-0240">DNA-directed RNA polymerase</keyword>
<dbReference type="Gene3D" id="1.10.150.20">
    <property type="entry name" value="5' to 3' exonuclease, C-terminal subdomain"/>
    <property type="match status" value="1"/>
</dbReference>
<comment type="domain">
    <text evidence="11">The N-terminal domain is essential for RNAP assembly and basal transcription, whereas the C-terminal domain is involved in interaction with transcriptional regulators and with upstream promoter elements.</text>
</comment>
<dbReference type="SUPFAM" id="SSF55257">
    <property type="entry name" value="RBP11-like subunits of RNA polymerase"/>
    <property type="match status" value="1"/>
</dbReference>
<evidence type="ECO:0000256" key="3">
    <source>
        <dbReference type="ARBA" id="ARBA00015972"/>
    </source>
</evidence>
<evidence type="ECO:0000256" key="4">
    <source>
        <dbReference type="ARBA" id="ARBA00022478"/>
    </source>
</evidence>
<name>A0A1E7QIU9_WOLPI</name>
<dbReference type="EC" id="2.7.7.6" evidence="2 11"/>
<feature type="region of interest" description="Alpha N-terminal domain (alpha-NTD)" evidence="11">
    <location>
        <begin position="1"/>
        <end position="247"/>
    </location>
</feature>
<accession>A0A1E7QIU9</accession>
<gene>
    <name evidence="11" type="primary">rpoA</name>
    <name evidence="13" type="ORF">BIY23_04220</name>
</gene>
<keyword evidence="7 11" id="KW-0804">Transcription</keyword>
<keyword evidence="14" id="KW-1185">Reference proteome</keyword>
<dbReference type="Pfam" id="PF01000">
    <property type="entry name" value="RNA_pol_A_bac"/>
    <property type="match status" value="1"/>
</dbReference>
<dbReference type="AlphaFoldDB" id="A0A1E7QIU9"/>
<evidence type="ECO:0000256" key="1">
    <source>
        <dbReference type="ARBA" id="ARBA00007123"/>
    </source>
</evidence>
<dbReference type="InterPro" id="IPR036643">
    <property type="entry name" value="RNApol_insert_sf"/>
</dbReference>
<dbReference type="InterPro" id="IPR011773">
    <property type="entry name" value="DNA-dir_RpoA"/>
</dbReference>
<reference evidence="13 14" key="1">
    <citation type="submission" date="2016-09" db="EMBL/GenBank/DDBJ databases">
        <title>Genomic evidence for plant-parasitic nematodes as the earliest Wolbachia hosts.</title>
        <authorList>
            <person name="Brown A.M."/>
            <person name="Wasala S.K."/>
            <person name="Howe D.K."/>
            <person name="Peetz A.B."/>
            <person name="Zasada I.A."/>
            <person name="Denver D.R."/>
        </authorList>
    </citation>
    <scope>NUCLEOTIDE SEQUENCE [LARGE SCALE GENOMIC DNA]</scope>
    <source>
        <strain evidence="14">wPpe</strain>
    </source>
</reference>
<dbReference type="GO" id="GO:0046983">
    <property type="term" value="F:protein dimerization activity"/>
    <property type="evidence" value="ECO:0007669"/>
    <property type="project" value="InterPro"/>
</dbReference>
<comment type="catalytic activity">
    <reaction evidence="10 11">
        <text>RNA(n) + a ribonucleoside 5'-triphosphate = RNA(n+1) + diphosphate</text>
        <dbReference type="Rhea" id="RHEA:21248"/>
        <dbReference type="Rhea" id="RHEA-COMP:14527"/>
        <dbReference type="Rhea" id="RHEA-COMP:17342"/>
        <dbReference type="ChEBI" id="CHEBI:33019"/>
        <dbReference type="ChEBI" id="CHEBI:61557"/>
        <dbReference type="ChEBI" id="CHEBI:140395"/>
        <dbReference type="EC" id="2.7.7.6"/>
    </reaction>
</comment>
<comment type="similarity">
    <text evidence="1 11">Belongs to the RNA polymerase alpha chain family.</text>
</comment>
<dbReference type="EMBL" id="MJMG01000011">
    <property type="protein sequence ID" value="OEY86402.1"/>
    <property type="molecule type" value="Genomic_DNA"/>
</dbReference>
<feature type="region of interest" description="Alpha C-terminal domain (alpha-CTD)" evidence="11">
    <location>
        <begin position="267"/>
        <end position="355"/>
    </location>
</feature>
<evidence type="ECO:0000256" key="5">
    <source>
        <dbReference type="ARBA" id="ARBA00022679"/>
    </source>
</evidence>
<dbReference type="Pfam" id="PF01193">
    <property type="entry name" value="RNA_pol_L"/>
    <property type="match status" value="1"/>
</dbReference>
<dbReference type="NCBIfam" id="NF003519">
    <property type="entry name" value="PRK05182.2-5"/>
    <property type="match status" value="1"/>
</dbReference>
<dbReference type="GO" id="GO:0000428">
    <property type="term" value="C:DNA-directed RNA polymerase complex"/>
    <property type="evidence" value="ECO:0007669"/>
    <property type="project" value="UniProtKB-KW"/>
</dbReference>
<dbReference type="NCBIfam" id="TIGR02027">
    <property type="entry name" value="rpoA"/>
    <property type="match status" value="1"/>
</dbReference>
<dbReference type="GO" id="GO:0003677">
    <property type="term" value="F:DNA binding"/>
    <property type="evidence" value="ECO:0007669"/>
    <property type="project" value="UniProtKB-UniRule"/>
</dbReference>
<evidence type="ECO:0000313" key="14">
    <source>
        <dbReference type="Proteomes" id="UP000175679"/>
    </source>
</evidence>
<organism evidence="13 14">
    <name type="scientific">Wolbachia pipientis</name>
    <dbReference type="NCBI Taxonomy" id="955"/>
    <lineage>
        <taxon>Bacteria</taxon>
        <taxon>Pseudomonadati</taxon>
        <taxon>Pseudomonadota</taxon>
        <taxon>Alphaproteobacteria</taxon>
        <taxon>Rickettsiales</taxon>
        <taxon>Anaplasmataceae</taxon>
        <taxon>Wolbachieae</taxon>
        <taxon>Wolbachia</taxon>
    </lineage>
</organism>
<dbReference type="InterPro" id="IPR011262">
    <property type="entry name" value="DNA-dir_RNA_pol_insert"/>
</dbReference>
<comment type="function">
    <text evidence="11">DNA-dependent RNA polymerase catalyzes the transcription of DNA into RNA using the four ribonucleoside triphosphates as substrates.</text>
</comment>
<proteinExistence type="inferred from homology"/>
<sequence length="355" mass="39278">MMYNNNLFASNDLEKLTKPHAVKVIPGDSEGKGDVILEPLESGFALTLGNALRRIMLSSLRGFAVYGIKIDGVTHEFTSIQGVREDVTDIVLNIGMLRCRLNGVSNKCLILNAKGPCEVIAGMIDTDEQCSIANKDLLICTLGENTEFSMKIYVASGKGYLPIAKYKENELLKMFSEQDLIDFIPVNALYSPVNRVSYRVENSRVGQVTDKDKLILSLETDGTISPMQAVDSAARILQEQLQPFINSGVGSKKQQYPLSTDAKDLGYDAILLCKVDELELSVRSHNCLKNENITYIGDLVQKTENEMLRTANFGRKSLNEIKAVLTNLGLSLGMDVPNWPPKNIEELAKQHTDED</sequence>
<evidence type="ECO:0000256" key="7">
    <source>
        <dbReference type="ARBA" id="ARBA00023163"/>
    </source>
</evidence>
<evidence type="ECO:0000256" key="8">
    <source>
        <dbReference type="ARBA" id="ARBA00032524"/>
    </source>
</evidence>
<dbReference type="SUPFAM" id="SSF47789">
    <property type="entry name" value="C-terminal domain of RNA polymerase alpha subunit"/>
    <property type="match status" value="1"/>
</dbReference>
<dbReference type="InterPro" id="IPR011263">
    <property type="entry name" value="DNA-dir_RNA_pol_RpoA/D/Rpb3"/>
</dbReference>
<dbReference type="Gene3D" id="3.30.1360.10">
    <property type="entry name" value="RNA polymerase, RBP11-like subunit"/>
    <property type="match status" value="1"/>
</dbReference>
<comment type="caution">
    <text evidence="13">The sequence shown here is derived from an EMBL/GenBank/DDBJ whole genome shotgun (WGS) entry which is preliminary data.</text>
</comment>
<dbReference type="Proteomes" id="UP000175679">
    <property type="component" value="Unassembled WGS sequence"/>
</dbReference>
<dbReference type="FunFam" id="1.10.150.20:FF:000001">
    <property type="entry name" value="DNA-directed RNA polymerase subunit alpha"/>
    <property type="match status" value="1"/>
</dbReference>
<dbReference type="InterPro" id="IPR011260">
    <property type="entry name" value="RNAP_asu_C"/>
</dbReference>
<dbReference type="SUPFAM" id="SSF56553">
    <property type="entry name" value="Insert subdomain of RNA polymerase alpha subunit"/>
    <property type="match status" value="1"/>
</dbReference>
<evidence type="ECO:0000256" key="2">
    <source>
        <dbReference type="ARBA" id="ARBA00012418"/>
    </source>
</evidence>
<dbReference type="GO" id="GO:0006351">
    <property type="term" value="P:DNA-templated transcription"/>
    <property type="evidence" value="ECO:0007669"/>
    <property type="project" value="UniProtKB-UniRule"/>
</dbReference>
<evidence type="ECO:0000313" key="13">
    <source>
        <dbReference type="EMBL" id="OEY86402.1"/>
    </source>
</evidence>
<evidence type="ECO:0000256" key="9">
    <source>
        <dbReference type="ARBA" id="ARBA00033070"/>
    </source>
</evidence>
<dbReference type="HAMAP" id="MF_00059">
    <property type="entry name" value="RNApol_bact_RpoA"/>
    <property type="match status" value="1"/>
</dbReference>
<dbReference type="FunFam" id="2.170.120.12:FF:000001">
    <property type="entry name" value="DNA-directed RNA polymerase subunit alpha"/>
    <property type="match status" value="1"/>
</dbReference>
<dbReference type="Gene3D" id="2.170.120.12">
    <property type="entry name" value="DNA-directed RNA polymerase, insert domain"/>
    <property type="match status" value="1"/>
</dbReference>
<dbReference type="Pfam" id="PF03118">
    <property type="entry name" value="RNA_pol_A_CTD"/>
    <property type="match status" value="1"/>
</dbReference>
<dbReference type="CDD" id="cd06928">
    <property type="entry name" value="RNAP_alpha_NTD"/>
    <property type="match status" value="1"/>
</dbReference>
<evidence type="ECO:0000256" key="6">
    <source>
        <dbReference type="ARBA" id="ARBA00022695"/>
    </source>
</evidence>
<dbReference type="NCBIfam" id="NF003513">
    <property type="entry name" value="PRK05182.1-2"/>
    <property type="match status" value="1"/>
</dbReference>
<comment type="subunit">
    <text evidence="11">Homodimer. The RNAP catalytic core consists of 2 alpha, 1 beta, 1 beta' and 1 omega subunit. When a sigma factor is associated with the core the holoenzyme is formed, which can initiate transcription.</text>
</comment>
<dbReference type="OrthoDB" id="9805706at2"/>